<dbReference type="GO" id="GO:0036054">
    <property type="term" value="F:protein-malonyllysine demalonylase activity"/>
    <property type="evidence" value="ECO:0007669"/>
    <property type="project" value="InterPro"/>
</dbReference>
<proteinExistence type="predicted"/>
<dbReference type="EMBL" id="CADCTR010002712">
    <property type="protein sequence ID" value="CAA9366964.1"/>
    <property type="molecule type" value="Genomic_DNA"/>
</dbReference>
<feature type="non-terminal residue" evidence="6">
    <location>
        <position position="1"/>
    </location>
</feature>
<sequence length="218" mass="24064">EAQTGLWKQYDPRELATPQAFARNPRLVWEWYQWRRELIDKAKPNAAHYALVDLEQYIPNFLLVTQNIDGFHWAAGSRDMIELHGNIARTKCYDEGVLVDTWDDDIGIVPPHCPHCGGHLRPDVVWFGEGISSHLLDTAVEATASSDLFLCIGTSAVVAPAGSFPLVAKRNGVRVAEINPEQTAVSMMADWSLRAKAAEILPALMGRLGLSSSQFGGL</sequence>
<evidence type="ECO:0000256" key="2">
    <source>
        <dbReference type="ARBA" id="ARBA00022679"/>
    </source>
</evidence>
<evidence type="ECO:0000256" key="3">
    <source>
        <dbReference type="ARBA" id="ARBA00023027"/>
    </source>
</evidence>
<dbReference type="PANTHER" id="PTHR11085:SF4">
    <property type="entry name" value="NAD-DEPENDENT PROTEIN DEACYLASE"/>
    <property type="match status" value="1"/>
</dbReference>
<dbReference type="GO" id="GO:0070403">
    <property type="term" value="F:NAD+ binding"/>
    <property type="evidence" value="ECO:0007669"/>
    <property type="project" value="InterPro"/>
</dbReference>
<name>A0A6J4MRZ5_9CHLR</name>
<dbReference type="CDD" id="cd01412">
    <property type="entry name" value="SIRT5_Af1_CobB"/>
    <property type="match status" value="1"/>
</dbReference>
<evidence type="ECO:0000259" key="5">
    <source>
        <dbReference type="PROSITE" id="PS50305"/>
    </source>
</evidence>
<protein>
    <recommendedName>
        <fullName evidence="1">protein acetyllysine N-acetyltransferase</fullName>
        <ecNumber evidence="1">2.3.1.286</ecNumber>
    </recommendedName>
</protein>
<dbReference type="PANTHER" id="PTHR11085">
    <property type="entry name" value="NAD-DEPENDENT PROTEIN DEACYLASE SIRTUIN-5, MITOCHONDRIAL-RELATED"/>
    <property type="match status" value="1"/>
</dbReference>
<dbReference type="InterPro" id="IPR003000">
    <property type="entry name" value="Sirtuin"/>
</dbReference>
<accession>A0A6J4MRZ5</accession>
<dbReference type="SUPFAM" id="SSF52467">
    <property type="entry name" value="DHS-like NAD/FAD-binding domain"/>
    <property type="match status" value="1"/>
</dbReference>
<keyword evidence="3" id="KW-0520">NAD</keyword>
<dbReference type="Gene3D" id="3.30.1600.10">
    <property type="entry name" value="SIR2/SIRT2 'Small Domain"/>
    <property type="match status" value="1"/>
</dbReference>
<evidence type="ECO:0000256" key="1">
    <source>
        <dbReference type="ARBA" id="ARBA00012928"/>
    </source>
</evidence>
<feature type="domain" description="Deacetylase sirtuin-type" evidence="5">
    <location>
        <begin position="1"/>
        <end position="211"/>
    </location>
</feature>
<dbReference type="GO" id="GO:0017136">
    <property type="term" value="F:histone deacetylase activity, NAD-dependent"/>
    <property type="evidence" value="ECO:0007669"/>
    <property type="project" value="TreeGrafter"/>
</dbReference>
<dbReference type="InterPro" id="IPR050134">
    <property type="entry name" value="NAD-dep_sirtuin_deacylases"/>
</dbReference>
<evidence type="ECO:0000313" key="6">
    <source>
        <dbReference type="EMBL" id="CAA9366964.1"/>
    </source>
</evidence>
<evidence type="ECO:0000256" key="4">
    <source>
        <dbReference type="PROSITE-ProRule" id="PRU00236"/>
    </source>
</evidence>
<dbReference type="InterPro" id="IPR029035">
    <property type="entry name" value="DHS-like_NAD/FAD-binding_dom"/>
</dbReference>
<organism evidence="6">
    <name type="scientific">uncultured Chloroflexia bacterium</name>
    <dbReference type="NCBI Taxonomy" id="1672391"/>
    <lineage>
        <taxon>Bacteria</taxon>
        <taxon>Bacillati</taxon>
        <taxon>Chloroflexota</taxon>
        <taxon>Chloroflexia</taxon>
        <taxon>environmental samples</taxon>
    </lineage>
</organism>
<dbReference type="InterPro" id="IPR026591">
    <property type="entry name" value="Sirtuin_cat_small_dom_sf"/>
</dbReference>
<dbReference type="Gene3D" id="3.40.50.1220">
    <property type="entry name" value="TPP-binding domain"/>
    <property type="match status" value="1"/>
</dbReference>
<dbReference type="AlphaFoldDB" id="A0A6J4MRZ5"/>
<dbReference type="GO" id="GO:0036055">
    <property type="term" value="F:protein-succinyllysine desuccinylase activity"/>
    <property type="evidence" value="ECO:0007669"/>
    <property type="project" value="InterPro"/>
</dbReference>
<keyword evidence="2" id="KW-0808">Transferase</keyword>
<dbReference type="InterPro" id="IPR027546">
    <property type="entry name" value="Sirtuin_class_III"/>
</dbReference>
<dbReference type="EC" id="2.3.1.286" evidence="1"/>
<dbReference type="Pfam" id="PF02146">
    <property type="entry name" value="SIR2"/>
    <property type="match status" value="1"/>
</dbReference>
<dbReference type="InterPro" id="IPR026590">
    <property type="entry name" value="Ssirtuin_cat_dom"/>
</dbReference>
<gene>
    <name evidence="6" type="ORF">AVDCRST_MAG93-8050</name>
</gene>
<reference evidence="6" key="1">
    <citation type="submission" date="2020-02" db="EMBL/GenBank/DDBJ databases">
        <authorList>
            <person name="Meier V. D."/>
        </authorList>
    </citation>
    <scope>NUCLEOTIDE SEQUENCE</scope>
    <source>
        <strain evidence="6">AVDCRST_MAG93</strain>
    </source>
</reference>
<comment type="caution">
    <text evidence="4">Lacks conserved residue(s) required for the propagation of feature annotation.</text>
</comment>
<dbReference type="PROSITE" id="PS50305">
    <property type="entry name" value="SIRTUIN"/>
    <property type="match status" value="1"/>
</dbReference>